<dbReference type="AlphaFoldDB" id="A0A0E9V9X0"/>
<proteinExistence type="predicted"/>
<organism evidence="1">
    <name type="scientific">Anguilla anguilla</name>
    <name type="common">European freshwater eel</name>
    <name type="synonym">Muraena anguilla</name>
    <dbReference type="NCBI Taxonomy" id="7936"/>
    <lineage>
        <taxon>Eukaryota</taxon>
        <taxon>Metazoa</taxon>
        <taxon>Chordata</taxon>
        <taxon>Craniata</taxon>
        <taxon>Vertebrata</taxon>
        <taxon>Euteleostomi</taxon>
        <taxon>Actinopterygii</taxon>
        <taxon>Neopterygii</taxon>
        <taxon>Teleostei</taxon>
        <taxon>Anguilliformes</taxon>
        <taxon>Anguillidae</taxon>
        <taxon>Anguilla</taxon>
    </lineage>
</organism>
<sequence>MQALNKIDLVVTSQDPLSLLLDFLLVSPQHLKFAFLYHCEPKSLTLAALTP</sequence>
<dbReference type="EMBL" id="GBXM01033771">
    <property type="protein sequence ID" value="JAH74806.1"/>
    <property type="molecule type" value="Transcribed_RNA"/>
</dbReference>
<accession>A0A0E9V9X0</accession>
<reference evidence="1" key="1">
    <citation type="submission" date="2014-11" db="EMBL/GenBank/DDBJ databases">
        <authorList>
            <person name="Amaro Gonzalez C."/>
        </authorList>
    </citation>
    <scope>NUCLEOTIDE SEQUENCE</scope>
</reference>
<name>A0A0E9V9X0_ANGAN</name>
<protein>
    <submittedName>
        <fullName evidence="1">Uncharacterized protein</fullName>
    </submittedName>
</protein>
<evidence type="ECO:0000313" key="1">
    <source>
        <dbReference type="EMBL" id="JAH74806.1"/>
    </source>
</evidence>
<reference evidence="1" key="2">
    <citation type="journal article" date="2015" name="Fish Shellfish Immunol.">
        <title>Early steps in the European eel (Anguilla anguilla)-Vibrio vulnificus interaction in the gills: Role of the RtxA13 toxin.</title>
        <authorList>
            <person name="Callol A."/>
            <person name="Pajuelo D."/>
            <person name="Ebbesson L."/>
            <person name="Teles M."/>
            <person name="MacKenzie S."/>
            <person name="Amaro C."/>
        </authorList>
    </citation>
    <scope>NUCLEOTIDE SEQUENCE</scope>
</reference>